<protein>
    <submittedName>
        <fullName evidence="1">Uncharacterized protein</fullName>
    </submittedName>
</protein>
<organism evidence="1 2">
    <name type="scientific">Dreissena polymorpha</name>
    <name type="common">Zebra mussel</name>
    <name type="synonym">Mytilus polymorpha</name>
    <dbReference type="NCBI Taxonomy" id="45954"/>
    <lineage>
        <taxon>Eukaryota</taxon>
        <taxon>Metazoa</taxon>
        <taxon>Spiralia</taxon>
        <taxon>Lophotrochozoa</taxon>
        <taxon>Mollusca</taxon>
        <taxon>Bivalvia</taxon>
        <taxon>Autobranchia</taxon>
        <taxon>Heteroconchia</taxon>
        <taxon>Euheterodonta</taxon>
        <taxon>Imparidentia</taxon>
        <taxon>Neoheterodontei</taxon>
        <taxon>Myida</taxon>
        <taxon>Dreissenoidea</taxon>
        <taxon>Dreissenidae</taxon>
        <taxon>Dreissena</taxon>
    </lineage>
</organism>
<comment type="caution">
    <text evidence="1">The sequence shown here is derived from an EMBL/GenBank/DDBJ whole genome shotgun (WGS) entry which is preliminary data.</text>
</comment>
<reference evidence="1" key="1">
    <citation type="journal article" date="2019" name="bioRxiv">
        <title>The Genome of the Zebra Mussel, Dreissena polymorpha: A Resource for Invasive Species Research.</title>
        <authorList>
            <person name="McCartney M.A."/>
            <person name="Auch B."/>
            <person name="Kono T."/>
            <person name="Mallez S."/>
            <person name="Zhang Y."/>
            <person name="Obille A."/>
            <person name="Becker A."/>
            <person name="Abrahante J.E."/>
            <person name="Garbe J."/>
            <person name="Badalamenti J.P."/>
            <person name="Herman A."/>
            <person name="Mangelson H."/>
            <person name="Liachko I."/>
            <person name="Sullivan S."/>
            <person name="Sone E.D."/>
            <person name="Koren S."/>
            <person name="Silverstein K.A.T."/>
            <person name="Beckman K.B."/>
            <person name="Gohl D.M."/>
        </authorList>
    </citation>
    <scope>NUCLEOTIDE SEQUENCE</scope>
    <source>
        <strain evidence="1">Duluth1</strain>
        <tissue evidence="1">Whole animal</tissue>
    </source>
</reference>
<gene>
    <name evidence="1" type="ORF">DPMN_103774</name>
</gene>
<dbReference type="AlphaFoldDB" id="A0A9D4H8P5"/>
<reference evidence="1" key="2">
    <citation type="submission" date="2020-11" db="EMBL/GenBank/DDBJ databases">
        <authorList>
            <person name="McCartney M.A."/>
            <person name="Auch B."/>
            <person name="Kono T."/>
            <person name="Mallez S."/>
            <person name="Becker A."/>
            <person name="Gohl D.M."/>
            <person name="Silverstein K.A.T."/>
            <person name="Koren S."/>
            <person name="Bechman K.B."/>
            <person name="Herman A."/>
            <person name="Abrahante J.E."/>
            <person name="Garbe J."/>
        </authorList>
    </citation>
    <scope>NUCLEOTIDE SEQUENCE</scope>
    <source>
        <strain evidence="1">Duluth1</strain>
        <tissue evidence="1">Whole animal</tissue>
    </source>
</reference>
<name>A0A9D4H8P5_DREPO</name>
<evidence type="ECO:0000313" key="2">
    <source>
        <dbReference type="Proteomes" id="UP000828390"/>
    </source>
</evidence>
<sequence>MFCGWSRQQPYSTHKNLEFARASPSLPTPSNVSDCAIYFTQAVFLRIPFRADVVSHPVNA</sequence>
<dbReference type="Proteomes" id="UP000828390">
    <property type="component" value="Unassembled WGS sequence"/>
</dbReference>
<dbReference type="EMBL" id="JAIWYP010000004">
    <property type="protein sequence ID" value="KAH3830530.1"/>
    <property type="molecule type" value="Genomic_DNA"/>
</dbReference>
<accession>A0A9D4H8P5</accession>
<evidence type="ECO:0000313" key="1">
    <source>
        <dbReference type="EMBL" id="KAH3830530.1"/>
    </source>
</evidence>
<proteinExistence type="predicted"/>
<keyword evidence="2" id="KW-1185">Reference proteome</keyword>